<protein>
    <submittedName>
        <fullName evidence="2">Uncharacterized protein</fullName>
    </submittedName>
</protein>
<dbReference type="AlphaFoldDB" id="A0A4Z2GFC5"/>
<feature type="compositionally biased region" description="Polar residues" evidence="1">
    <location>
        <begin position="254"/>
        <end position="264"/>
    </location>
</feature>
<evidence type="ECO:0000256" key="1">
    <source>
        <dbReference type="SAM" id="MobiDB-lite"/>
    </source>
</evidence>
<accession>A0A4Z2GFC5</accession>
<evidence type="ECO:0000313" key="3">
    <source>
        <dbReference type="Proteomes" id="UP000314294"/>
    </source>
</evidence>
<organism evidence="2 3">
    <name type="scientific">Liparis tanakae</name>
    <name type="common">Tanaka's snailfish</name>
    <dbReference type="NCBI Taxonomy" id="230148"/>
    <lineage>
        <taxon>Eukaryota</taxon>
        <taxon>Metazoa</taxon>
        <taxon>Chordata</taxon>
        <taxon>Craniata</taxon>
        <taxon>Vertebrata</taxon>
        <taxon>Euteleostomi</taxon>
        <taxon>Actinopterygii</taxon>
        <taxon>Neopterygii</taxon>
        <taxon>Teleostei</taxon>
        <taxon>Neoteleostei</taxon>
        <taxon>Acanthomorphata</taxon>
        <taxon>Eupercaria</taxon>
        <taxon>Perciformes</taxon>
        <taxon>Cottioidei</taxon>
        <taxon>Cottales</taxon>
        <taxon>Liparidae</taxon>
        <taxon>Liparis</taxon>
    </lineage>
</organism>
<dbReference type="Proteomes" id="UP000314294">
    <property type="component" value="Unassembled WGS sequence"/>
</dbReference>
<sequence>MLGLSPVLVSSASTSWYSLVFAFRGNSCRSTWCPLADTALLATTWALNSWWRMETFRLPCCASSASSSCRLVNMSKGVMAPARSACCHSTRPLSSTARLFRFSSRSTWWMISLEDNNTIKRNARRWSRFPQSGPEAHLISASAVRTSLVRPSRWMWSPWSCCPGFRWMLTVRDLCRALSRSMSAGASFLMNGSLMVFCACSATISSRILVLAWLTACRGHRGHRGHRGQGVRGGLSDGFSDWLLTASLSAHRSNAVGSNSSRSRTGPRVVGRRSLAPRRKEVTLETPSARTRSPWV</sequence>
<reference evidence="2 3" key="1">
    <citation type="submission" date="2019-03" db="EMBL/GenBank/DDBJ databases">
        <title>First draft genome of Liparis tanakae, snailfish: a comprehensive survey of snailfish specific genes.</title>
        <authorList>
            <person name="Kim W."/>
            <person name="Song I."/>
            <person name="Jeong J.-H."/>
            <person name="Kim D."/>
            <person name="Kim S."/>
            <person name="Ryu S."/>
            <person name="Song J.Y."/>
            <person name="Lee S.K."/>
        </authorList>
    </citation>
    <scope>NUCLEOTIDE SEQUENCE [LARGE SCALE GENOMIC DNA]</scope>
    <source>
        <tissue evidence="2">Muscle</tissue>
    </source>
</reference>
<comment type="caution">
    <text evidence="2">The sequence shown here is derived from an EMBL/GenBank/DDBJ whole genome shotgun (WGS) entry which is preliminary data.</text>
</comment>
<gene>
    <name evidence="2" type="ORF">EYF80_037573</name>
</gene>
<proteinExistence type="predicted"/>
<name>A0A4Z2GFC5_9TELE</name>
<feature type="compositionally biased region" description="Polar residues" evidence="1">
    <location>
        <begin position="285"/>
        <end position="296"/>
    </location>
</feature>
<dbReference type="EMBL" id="SRLO01000555">
    <property type="protein sequence ID" value="TNN52217.1"/>
    <property type="molecule type" value="Genomic_DNA"/>
</dbReference>
<evidence type="ECO:0000313" key="2">
    <source>
        <dbReference type="EMBL" id="TNN52217.1"/>
    </source>
</evidence>
<feature type="region of interest" description="Disordered" evidence="1">
    <location>
        <begin position="254"/>
        <end position="296"/>
    </location>
</feature>
<keyword evidence="3" id="KW-1185">Reference proteome</keyword>